<dbReference type="SMART" id="SM00086">
    <property type="entry name" value="PAC"/>
    <property type="match status" value="3"/>
</dbReference>
<dbReference type="FunFam" id="3.30.70.270:FF:000001">
    <property type="entry name" value="Diguanylate cyclase domain protein"/>
    <property type="match status" value="1"/>
</dbReference>
<dbReference type="Pfam" id="PF00563">
    <property type="entry name" value="EAL"/>
    <property type="match status" value="1"/>
</dbReference>
<comment type="caution">
    <text evidence="5">The sequence shown here is derived from an EMBL/GenBank/DDBJ whole genome shotgun (WGS) entry which is preliminary data.</text>
</comment>
<evidence type="ECO:0000313" key="5">
    <source>
        <dbReference type="EMBL" id="TCN26599.1"/>
    </source>
</evidence>
<dbReference type="CDD" id="cd01949">
    <property type="entry name" value="GGDEF"/>
    <property type="match status" value="1"/>
</dbReference>
<dbReference type="Gene3D" id="3.30.70.270">
    <property type="match status" value="1"/>
</dbReference>
<feature type="domain" description="PAC" evidence="2">
    <location>
        <begin position="326"/>
        <end position="376"/>
    </location>
</feature>
<dbReference type="InterPro" id="IPR001633">
    <property type="entry name" value="EAL_dom"/>
</dbReference>
<organism evidence="5 6">
    <name type="scientific">Mesobacillus foraminis</name>
    <dbReference type="NCBI Taxonomy" id="279826"/>
    <lineage>
        <taxon>Bacteria</taxon>
        <taxon>Bacillati</taxon>
        <taxon>Bacillota</taxon>
        <taxon>Bacilli</taxon>
        <taxon>Bacillales</taxon>
        <taxon>Bacillaceae</taxon>
        <taxon>Mesobacillus</taxon>
    </lineage>
</organism>
<dbReference type="CDD" id="cd01948">
    <property type="entry name" value="EAL"/>
    <property type="match status" value="1"/>
</dbReference>
<evidence type="ECO:0000259" key="3">
    <source>
        <dbReference type="PROSITE" id="PS50883"/>
    </source>
</evidence>
<dbReference type="CDD" id="cd00130">
    <property type="entry name" value="PAS"/>
    <property type="match status" value="2"/>
</dbReference>
<evidence type="ECO:0000259" key="4">
    <source>
        <dbReference type="PROSITE" id="PS50887"/>
    </source>
</evidence>
<accession>A0A4R2BKF0</accession>
<gene>
    <name evidence="5" type="ORF">EV146_103121</name>
</gene>
<dbReference type="RefSeq" id="WP_132002965.1">
    <property type="nucleotide sequence ID" value="NZ_JABUHM010000002.1"/>
</dbReference>
<evidence type="ECO:0000259" key="2">
    <source>
        <dbReference type="PROSITE" id="PS50113"/>
    </source>
</evidence>
<dbReference type="SMART" id="SM00267">
    <property type="entry name" value="GGDEF"/>
    <property type="match status" value="1"/>
</dbReference>
<dbReference type="Pfam" id="PF13426">
    <property type="entry name" value="PAS_9"/>
    <property type="match status" value="1"/>
</dbReference>
<dbReference type="EMBL" id="SLVV01000003">
    <property type="protein sequence ID" value="TCN26599.1"/>
    <property type="molecule type" value="Genomic_DNA"/>
</dbReference>
<dbReference type="InterPro" id="IPR000160">
    <property type="entry name" value="GGDEF_dom"/>
</dbReference>
<dbReference type="FunFam" id="3.20.20.450:FF:000001">
    <property type="entry name" value="Cyclic di-GMP phosphodiesterase yahA"/>
    <property type="match status" value="1"/>
</dbReference>
<feature type="domain" description="PAC" evidence="2">
    <location>
        <begin position="198"/>
        <end position="252"/>
    </location>
</feature>
<dbReference type="InterPro" id="IPR013656">
    <property type="entry name" value="PAS_4"/>
</dbReference>
<dbReference type="Gene3D" id="3.30.450.20">
    <property type="entry name" value="PAS domain"/>
    <property type="match status" value="4"/>
</dbReference>
<dbReference type="InterPro" id="IPR001610">
    <property type="entry name" value="PAC"/>
</dbReference>
<dbReference type="InterPro" id="IPR000014">
    <property type="entry name" value="PAS"/>
</dbReference>
<name>A0A4R2BKF0_9BACI</name>
<dbReference type="PROSITE" id="PS50887">
    <property type="entry name" value="GGDEF"/>
    <property type="match status" value="1"/>
</dbReference>
<keyword evidence="6" id="KW-1185">Reference proteome</keyword>
<dbReference type="PANTHER" id="PTHR44757:SF2">
    <property type="entry name" value="BIOFILM ARCHITECTURE MAINTENANCE PROTEIN MBAA"/>
    <property type="match status" value="1"/>
</dbReference>
<dbReference type="PANTHER" id="PTHR44757">
    <property type="entry name" value="DIGUANYLATE CYCLASE DGCP"/>
    <property type="match status" value="1"/>
</dbReference>
<dbReference type="Proteomes" id="UP000295689">
    <property type="component" value="Unassembled WGS sequence"/>
</dbReference>
<dbReference type="SUPFAM" id="SSF55785">
    <property type="entry name" value="PYP-like sensor domain (PAS domain)"/>
    <property type="match status" value="4"/>
</dbReference>
<feature type="domain" description="PAS" evidence="1">
    <location>
        <begin position="142"/>
        <end position="185"/>
    </location>
</feature>
<sequence length="931" mass="106311">MENNSVKECEYFDQIQTIFAHSSDCLIVIDEEGTIIYLNTSAERFFKVMSIKMEGRPIQKLIPGFDQENIPHSTMSRFTGVNGKGEFPIQVMANPLQVGSKWYDVLRIKCVEEKGNDTIQELVSVNKELADLKWALDESSIIAITDQSGIIQAVNKKFCELSKYKEEELLGKDHKILNSGYHPKSFFRDMWKTIGSGQVWRGEILNKTKIGTLYWVHTTIVPILNEKGKPYRYISFRVDITERKQMETALRDSLRKDFNQTVKNLENGIFKMIQDERGNCVYVMAEGKLMEELGIGTGKLEGRTPFDAFPEHIASYKNKKYKKAFQGNHISYEVQLSGRLLYVDVSPIRQGETVAELVGSVHDVTELRSTQKQLQENKSLYQSLFKHSQDVVFSLDAKGVIQQMNPAAEMKLGLLFEKTQTKSLLDMIAPKDQALGHGCFKKTLRGELQNFDAEVRHLNGDRVYFNFTFLPIIVDQQVAGIYSIGKDISERIKVQELNEYLAHHDELTKLLNRRGFEAVLKNSLVHAEKNQKCLAVMYIDLDRFKNINDTLGHFIGDCLLEQIAVRLSGSIREGTYIARMGGDEFMVLCPEIKSNEETIQFANEYLNRLKEPFFIKGHELYVTASIGISTFPSDGLNVGDLMRRADVALYRAKDLGRNNCQIYSSSMDATSYQSFFMERDLRKALIHDEFTAYFQPRVDARTNKIISAEALIRWKHPKYGLVPPSEFIPLAEETGLIIPIGEWMKKRVCELLVKWREEGIPLVPISINVSPQRFLQSDFATCVRQILEKYDLNGSLLEIEITENSLMRTEEYVEQTIEELKELGVKIYIDDFGTGYSSFAYLKSFKLDGIKIDRSFIKDISSESENASITSAMINLAKHLKMDVIAEGVETVEELNFLKEHNCHHVQGYLFAKPSPAEEFQALLAEGLNLK</sequence>
<proteinExistence type="predicted"/>
<dbReference type="SUPFAM" id="SSF141868">
    <property type="entry name" value="EAL domain-like"/>
    <property type="match status" value="1"/>
</dbReference>
<dbReference type="SUPFAM" id="SSF55073">
    <property type="entry name" value="Nucleotide cyclase"/>
    <property type="match status" value="1"/>
</dbReference>
<dbReference type="SMART" id="SM00052">
    <property type="entry name" value="EAL"/>
    <property type="match status" value="1"/>
</dbReference>
<dbReference type="InterPro" id="IPR029787">
    <property type="entry name" value="Nucleotide_cyclase"/>
</dbReference>
<evidence type="ECO:0000313" key="6">
    <source>
        <dbReference type="Proteomes" id="UP000295689"/>
    </source>
</evidence>
<dbReference type="NCBIfam" id="TIGR00229">
    <property type="entry name" value="sensory_box"/>
    <property type="match status" value="3"/>
</dbReference>
<dbReference type="Gene3D" id="3.20.20.450">
    <property type="entry name" value="EAL domain"/>
    <property type="match status" value="1"/>
</dbReference>
<reference evidence="5 6" key="1">
    <citation type="journal article" date="2015" name="Stand. Genomic Sci.">
        <title>Genomic Encyclopedia of Bacterial and Archaeal Type Strains, Phase III: the genomes of soil and plant-associated and newly described type strains.</title>
        <authorList>
            <person name="Whitman W.B."/>
            <person name="Woyke T."/>
            <person name="Klenk H.P."/>
            <person name="Zhou Y."/>
            <person name="Lilburn T.G."/>
            <person name="Beck B.J."/>
            <person name="De Vos P."/>
            <person name="Vandamme P."/>
            <person name="Eisen J.A."/>
            <person name="Garrity G."/>
            <person name="Hugenholtz P."/>
            <person name="Kyrpides N.C."/>
        </authorList>
    </citation>
    <scope>NUCLEOTIDE SEQUENCE [LARGE SCALE GENOMIC DNA]</scope>
    <source>
        <strain evidence="5 6">CV53</strain>
    </source>
</reference>
<dbReference type="Pfam" id="PF00990">
    <property type="entry name" value="GGDEF"/>
    <property type="match status" value="1"/>
</dbReference>
<dbReference type="PROSITE" id="PS50113">
    <property type="entry name" value="PAC"/>
    <property type="match status" value="2"/>
</dbReference>
<dbReference type="PROSITE" id="PS50112">
    <property type="entry name" value="PAS"/>
    <property type="match status" value="2"/>
</dbReference>
<dbReference type="InterPro" id="IPR035919">
    <property type="entry name" value="EAL_sf"/>
</dbReference>
<dbReference type="Pfam" id="PF08448">
    <property type="entry name" value="PAS_4"/>
    <property type="match status" value="2"/>
</dbReference>
<feature type="domain" description="GGDEF" evidence="4">
    <location>
        <begin position="532"/>
        <end position="665"/>
    </location>
</feature>
<protein>
    <submittedName>
        <fullName evidence="5">PAS domain S-box-containing protein/diguanylate cyclase (GGDEF)-like protein</fullName>
    </submittedName>
</protein>
<dbReference type="SMART" id="SM00091">
    <property type="entry name" value="PAS"/>
    <property type="match status" value="3"/>
</dbReference>
<dbReference type="InterPro" id="IPR035965">
    <property type="entry name" value="PAS-like_dom_sf"/>
</dbReference>
<dbReference type="AlphaFoldDB" id="A0A4R2BKF0"/>
<dbReference type="InterPro" id="IPR043128">
    <property type="entry name" value="Rev_trsase/Diguanyl_cyclase"/>
</dbReference>
<dbReference type="PROSITE" id="PS50883">
    <property type="entry name" value="EAL"/>
    <property type="match status" value="1"/>
</dbReference>
<feature type="domain" description="EAL" evidence="3">
    <location>
        <begin position="674"/>
        <end position="928"/>
    </location>
</feature>
<dbReference type="NCBIfam" id="TIGR00254">
    <property type="entry name" value="GGDEF"/>
    <property type="match status" value="1"/>
</dbReference>
<evidence type="ECO:0000259" key="1">
    <source>
        <dbReference type="PROSITE" id="PS50112"/>
    </source>
</evidence>
<dbReference type="InterPro" id="IPR000700">
    <property type="entry name" value="PAS-assoc_C"/>
</dbReference>
<dbReference type="InterPro" id="IPR052155">
    <property type="entry name" value="Biofilm_reg_signaling"/>
</dbReference>
<feature type="domain" description="PAS" evidence="1">
    <location>
        <begin position="377"/>
        <end position="447"/>
    </location>
</feature>